<gene>
    <name evidence="2" type="ORF">SAMN05216469_1106</name>
</gene>
<name>A0A1H7LVU4_RUMAL</name>
<dbReference type="PANTHER" id="PTHR23308">
    <property type="entry name" value="NUCLEAR INHIBITOR OF PROTEIN PHOSPHATASE-1"/>
    <property type="match status" value="1"/>
</dbReference>
<organism evidence="2 3">
    <name type="scientific">Ruminococcus albus</name>
    <dbReference type="NCBI Taxonomy" id="1264"/>
    <lineage>
        <taxon>Bacteria</taxon>
        <taxon>Bacillati</taxon>
        <taxon>Bacillota</taxon>
        <taxon>Clostridia</taxon>
        <taxon>Eubacteriales</taxon>
        <taxon>Oscillospiraceae</taxon>
        <taxon>Ruminococcus</taxon>
    </lineage>
</organism>
<proteinExistence type="predicted"/>
<dbReference type="InterPro" id="IPR000253">
    <property type="entry name" value="FHA_dom"/>
</dbReference>
<sequence>MSLDIFRILRDSQTIEYIFSPEYRLSMTEVKVAQSLENSRIICGEKAIHNGREKLIFNISDMIPLSNLLAMLDYDSINKLIAQIPLIAGEAEKTGFLYGDHLDFCSDRIYVDESNRIFMIYLPFDDGSCESWEMKYQKLINEICYLRPNIKNLISGTEENAVIETIPAHEDGKVKNKDGIFSRIFGDKQSKKEKKQRPVKVKKSVKSKKGKKIEDEYSGGTELLDSIFIPSIVITGLNTSKKMETVITKEEFIIGKNPNCCDFVIDFNKAVSNRHCCITCKDGINYIVDLKSTNGTFLNGVRLSANEKRQIKIGDKIKLANVELVVKSV</sequence>
<evidence type="ECO:0000259" key="1">
    <source>
        <dbReference type="PROSITE" id="PS50006"/>
    </source>
</evidence>
<accession>A0A1H7LVU4</accession>
<dbReference type="OrthoDB" id="9783862at2"/>
<evidence type="ECO:0000313" key="2">
    <source>
        <dbReference type="EMBL" id="SEL02447.1"/>
    </source>
</evidence>
<dbReference type="InterPro" id="IPR050923">
    <property type="entry name" value="Cell_Proc_Reg/RNA_Proc"/>
</dbReference>
<dbReference type="SMART" id="SM00240">
    <property type="entry name" value="FHA"/>
    <property type="match status" value="1"/>
</dbReference>
<dbReference type="InterPro" id="IPR008984">
    <property type="entry name" value="SMAD_FHA_dom_sf"/>
</dbReference>
<dbReference type="AlphaFoldDB" id="A0A1H7LVU4"/>
<dbReference type="CDD" id="cd00060">
    <property type="entry name" value="FHA"/>
    <property type="match status" value="1"/>
</dbReference>
<dbReference type="PROSITE" id="PS50006">
    <property type="entry name" value="FHA_DOMAIN"/>
    <property type="match status" value="1"/>
</dbReference>
<dbReference type="SUPFAM" id="SSF49879">
    <property type="entry name" value="SMAD/FHA domain"/>
    <property type="match status" value="1"/>
</dbReference>
<dbReference type="Pfam" id="PF00498">
    <property type="entry name" value="FHA"/>
    <property type="match status" value="1"/>
</dbReference>
<feature type="domain" description="FHA" evidence="1">
    <location>
        <begin position="252"/>
        <end position="303"/>
    </location>
</feature>
<protein>
    <submittedName>
        <fullName evidence="2">FHA domain-containing protein</fullName>
    </submittedName>
</protein>
<dbReference type="Gene3D" id="2.60.200.20">
    <property type="match status" value="1"/>
</dbReference>
<dbReference type="EMBL" id="FOAT01000010">
    <property type="protein sequence ID" value="SEL02447.1"/>
    <property type="molecule type" value="Genomic_DNA"/>
</dbReference>
<evidence type="ECO:0000313" key="3">
    <source>
        <dbReference type="Proteomes" id="UP000186015"/>
    </source>
</evidence>
<reference evidence="2 3" key="1">
    <citation type="submission" date="2016-10" db="EMBL/GenBank/DDBJ databases">
        <authorList>
            <person name="de Groot N.N."/>
        </authorList>
    </citation>
    <scope>NUCLEOTIDE SEQUENCE [LARGE SCALE GENOMIC DNA]</scope>
    <source>
        <strain evidence="2 3">KH2T6</strain>
    </source>
</reference>
<dbReference type="RefSeq" id="WP_074833863.1">
    <property type="nucleotide sequence ID" value="NZ_FOAT01000010.1"/>
</dbReference>
<dbReference type="Proteomes" id="UP000186015">
    <property type="component" value="Unassembled WGS sequence"/>
</dbReference>